<dbReference type="AlphaFoldDB" id="A0A7W2F7N9"/>
<dbReference type="EMBL" id="JACEZU010000002">
    <property type="protein sequence ID" value="MBA5686653.1"/>
    <property type="molecule type" value="Genomic_DNA"/>
</dbReference>
<reference evidence="3 4" key="1">
    <citation type="submission" date="2020-07" db="EMBL/GenBank/DDBJ databases">
        <title>Novel species isolated from subtropical streams in China.</title>
        <authorList>
            <person name="Lu H."/>
        </authorList>
    </citation>
    <scope>NUCLEOTIDE SEQUENCE [LARGE SCALE GENOMIC DNA]</scope>
    <source>
        <strain evidence="3 4">LX47W</strain>
    </source>
</reference>
<evidence type="ECO:0000256" key="1">
    <source>
        <dbReference type="SAM" id="MobiDB-lite"/>
    </source>
</evidence>
<feature type="chain" id="PRO_5030579734" evidence="2">
    <location>
        <begin position="20"/>
        <end position="317"/>
    </location>
</feature>
<dbReference type="RefSeq" id="WP_182152570.1">
    <property type="nucleotide sequence ID" value="NZ_JACEZU010000002.1"/>
</dbReference>
<dbReference type="Proteomes" id="UP000573499">
    <property type="component" value="Unassembled WGS sequence"/>
</dbReference>
<evidence type="ECO:0000313" key="3">
    <source>
        <dbReference type="EMBL" id="MBA5686653.1"/>
    </source>
</evidence>
<accession>A0A7W2F7N9</accession>
<gene>
    <name evidence="3" type="ORF">H3H39_06245</name>
</gene>
<evidence type="ECO:0000256" key="2">
    <source>
        <dbReference type="SAM" id="SignalP"/>
    </source>
</evidence>
<feature type="region of interest" description="Disordered" evidence="1">
    <location>
        <begin position="224"/>
        <end position="262"/>
    </location>
</feature>
<keyword evidence="2" id="KW-0732">Signal</keyword>
<comment type="caution">
    <text evidence="3">The sequence shown here is derived from an EMBL/GenBank/DDBJ whole genome shotgun (WGS) entry which is preliminary data.</text>
</comment>
<keyword evidence="4" id="KW-1185">Reference proteome</keyword>
<name>A0A7W2F7N9_9BURK</name>
<sequence>MQKLISELIRLYLPSQATAATAANTADMLARRMAGQPAPALRLTTDDGRTRAIVIHFNHTAGAGQEQHWTRLCAVANALQTELGLPAPAVSISGAGYDLWLSLEVPAPPAQVDTFLALLHAAYLPETDAPRMRTGSAAAAAAGMAAAEATGARPAAAADELPPCPLPGGEKWAAFIHPELGASFADEPALEIAPPPAGQAALLDKLHSISTAQFEHALQQLQRAHSKPATGTPTDATSAIPTGIPAGAQASAHAGASATGTPAGAPDRACATICATAPDAYAATPPGLLLKDATLDDIVRFLHARNIEPTFRHLLPK</sequence>
<evidence type="ECO:0000313" key="4">
    <source>
        <dbReference type="Proteomes" id="UP000573499"/>
    </source>
</evidence>
<feature type="signal peptide" evidence="2">
    <location>
        <begin position="1"/>
        <end position="19"/>
    </location>
</feature>
<organism evidence="3 4">
    <name type="scientific">Rugamonas apoptosis</name>
    <dbReference type="NCBI Taxonomy" id="2758570"/>
    <lineage>
        <taxon>Bacteria</taxon>
        <taxon>Pseudomonadati</taxon>
        <taxon>Pseudomonadota</taxon>
        <taxon>Betaproteobacteria</taxon>
        <taxon>Burkholderiales</taxon>
        <taxon>Oxalobacteraceae</taxon>
        <taxon>Telluria group</taxon>
        <taxon>Rugamonas</taxon>
    </lineage>
</organism>
<feature type="compositionally biased region" description="Polar residues" evidence="1">
    <location>
        <begin position="224"/>
        <end position="240"/>
    </location>
</feature>
<protein>
    <submittedName>
        <fullName evidence="3">Uncharacterized protein</fullName>
    </submittedName>
</protein>
<proteinExistence type="predicted"/>
<feature type="compositionally biased region" description="Low complexity" evidence="1">
    <location>
        <begin position="245"/>
        <end position="262"/>
    </location>
</feature>